<comment type="caution">
    <text evidence="18">The sequence shown here is derived from an EMBL/GenBank/DDBJ whole genome shotgun (WGS) entry which is preliminary data.</text>
</comment>
<evidence type="ECO:0000313" key="18">
    <source>
        <dbReference type="EMBL" id="MBT1159586.1"/>
    </source>
</evidence>
<dbReference type="InterPro" id="IPR006278">
    <property type="entry name" value="SoxB"/>
</dbReference>
<dbReference type="InterPro" id="IPR036188">
    <property type="entry name" value="FAD/NAD-bd_sf"/>
</dbReference>
<evidence type="ECO:0000256" key="8">
    <source>
        <dbReference type="ARBA" id="ARBA00022827"/>
    </source>
</evidence>
<comment type="catalytic activity">
    <reaction evidence="16">
        <text>sarcosine + (6S)-5,6,7,8-tetrahydrofolate + O2 = (6R)-5,10-methylene-5,6,7,8-tetrahydrofolate + glycine + H2O2</text>
        <dbReference type="Rhea" id="RHEA:70455"/>
        <dbReference type="ChEBI" id="CHEBI:15379"/>
        <dbReference type="ChEBI" id="CHEBI:15636"/>
        <dbReference type="ChEBI" id="CHEBI:16240"/>
        <dbReference type="ChEBI" id="CHEBI:57305"/>
        <dbReference type="ChEBI" id="CHEBI:57433"/>
        <dbReference type="ChEBI" id="CHEBI:57453"/>
        <dbReference type="EC" id="1.5.3.24"/>
    </reaction>
</comment>
<gene>
    <name evidence="18" type="ORF">J1C56_28940</name>
</gene>
<comment type="similarity">
    <text evidence="10">Belongs to the SoxB family.</text>
</comment>
<comment type="subcellular location">
    <subcellularLocation>
        <location evidence="3">Cytoplasm</location>
    </subcellularLocation>
</comment>
<reference evidence="18" key="2">
    <citation type="submission" date="2021-03" db="EMBL/GenBank/DDBJ databases">
        <authorList>
            <person name="Artuso I."/>
            <person name="Turrini P."/>
            <person name="Pirolo M."/>
            <person name="Lugli G.A."/>
            <person name="Ventura M."/>
            <person name="Visca P."/>
        </authorList>
    </citation>
    <scope>NUCLEOTIDE SEQUENCE</scope>
    <source>
        <strain evidence="18">LMG 26462</strain>
    </source>
</reference>
<evidence type="ECO:0000256" key="11">
    <source>
        <dbReference type="ARBA" id="ARBA00044044"/>
    </source>
</evidence>
<evidence type="ECO:0000256" key="3">
    <source>
        <dbReference type="ARBA" id="ARBA00004496"/>
    </source>
</evidence>
<dbReference type="NCBIfam" id="TIGR01373">
    <property type="entry name" value="soxB"/>
    <property type="match status" value="1"/>
</dbReference>
<dbReference type="EMBL" id="JAFLWW010000012">
    <property type="protein sequence ID" value="MBT1159586.1"/>
    <property type="molecule type" value="Genomic_DNA"/>
</dbReference>
<dbReference type="Gene3D" id="3.30.9.10">
    <property type="entry name" value="D-Amino Acid Oxidase, subunit A, domain 2"/>
    <property type="match status" value="1"/>
</dbReference>
<dbReference type="EC" id="1.5.3.24" evidence="11"/>
<evidence type="ECO:0000256" key="1">
    <source>
        <dbReference type="ARBA" id="ARBA00001917"/>
    </source>
</evidence>
<evidence type="ECO:0000256" key="14">
    <source>
        <dbReference type="ARBA" id="ARBA00044295"/>
    </source>
</evidence>
<evidence type="ECO:0000256" key="13">
    <source>
        <dbReference type="ARBA" id="ARBA00044216"/>
    </source>
</evidence>
<dbReference type="RefSeq" id="WP_214393403.1">
    <property type="nucleotide sequence ID" value="NZ_JAFLWW010000012.1"/>
</dbReference>
<comment type="cofactor">
    <cofactor evidence="1">
        <name>FMN</name>
        <dbReference type="ChEBI" id="CHEBI:58210"/>
    </cofactor>
</comment>
<dbReference type="InterPro" id="IPR001763">
    <property type="entry name" value="Rhodanese-like_dom"/>
</dbReference>
<dbReference type="PROSITE" id="PS50206">
    <property type="entry name" value="RHODANESE_3"/>
    <property type="match status" value="1"/>
</dbReference>
<evidence type="ECO:0000256" key="4">
    <source>
        <dbReference type="ARBA" id="ARBA00022490"/>
    </source>
</evidence>
<keyword evidence="7" id="KW-0547">Nucleotide-binding</keyword>
<dbReference type="Gene3D" id="3.50.50.60">
    <property type="entry name" value="FAD/NAD(P)-binding domain"/>
    <property type="match status" value="1"/>
</dbReference>
<evidence type="ECO:0000256" key="6">
    <source>
        <dbReference type="ARBA" id="ARBA00022643"/>
    </source>
</evidence>
<dbReference type="GO" id="GO:0046653">
    <property type="term" value="P:tetrahydrofolate metabolic process"/>
    <property type="evidence" value="ECO:0007669"/>
    <property type="project" value="InterPro"/>
</dbReference>
<dbReference type="GO" id="GO:0008115">
    <property type="term" value="F:sarcosine oxidase activity"/>
    <property type="evidence" value="ECO:0007669"/>
    <property type="project" value="InterPro"/>
</dbReference>
<evidence type="ECO:0000313" key="19">
    <source>
        <dbReference type="Proteomes" id="UP001138921"/>
    </source>
</evidence>
<dbReference type="Pfam" id="PF01266">
    <property type="entry name" value="DAO"/>
    <property type="match status" value="1"/>
</dbReference>
<evidence type="ECO:0000256" key="7">
    <source>
        <dbReference type="ARBA" id="ARBA00022741"/>
    </source>
</evidence>
<evidence type="ECO:0000256" key="5">
    <source>
        <dbReference type="ARBA" id="ARBA00022630"/>
    </source>
</evidence>
<dbReference type="AlphaFoldDB" id="A0A9X1D8U0"/>
<dbReference type="GO" id="GO:0005737">
    <property type="term" value="C:cytoplasm"/>
    <property type="evidence" value="ECO:0007669"/>
    <property type="project" value="UniProtKB-SubCell"/>
</dbReference>
<feature type="domain" description="Rhodanese" evidence="17">
    <location>
        <begin position="40"/>
        <end position="83"/>
    </location>
</feature>
<evidence type="ECO:0000256" key="2">
    <source>
        <dbReference type="ARBA" id="ARBA00001974"/>
    </source>
</evidence>
<reference evidence="18" key="1">
    <citation type="journal article" date="2021" name="Microorganisms">
        <title>Phylogenomic Reconstruction and Metabolic Potential of the Genus Aminobacter.</title>
        <authorList>
            <person name="Artuso I."/>
            <person name="Turrini P."/>
            <person name="Pirolo M."/>
            <person name="Lugli G.A."/>
            <person name="Ventura M."/>
            <person name="Visca P."/>
        </authorList>
    </citation>
    <scope>NUCLEOTIDE SEQUENCE</scope>
    <source>
        <strain evidence="18">LMG 26462</strain>
    </source>
</reference>
<protein>
    <recommendedName>
        <fullName evidence="12">Sarcosine oxidase subunit beta</fullName>
        <ecNumber evidence="11">1.5.3.24</ecNumber>
    </recommendedName>
    <alternativeName>
        <fullName evidence="13">Sarcosine oxidase (5,10-methylenetetrahydrofolate-forming) subunit beta</fullName>
    </alternativeName>
    <alternativeName>
        <fullName evidence="14">Tetrameric sarcosine oxidase subunit beta</fullName>
    </alternativeName>
</protein>
<proteinExistence type="inferred from homology"/>
<accession>A0A9X1D8U0</accession>
<comment type="catalytic activity">
    <reaction evidence="15">
        <text>sarcosine + O2 + H2O = formaldehyde + glycine + H2O2</text>
        <dbReference type="Rhea" id="RHEA:13313"/>
        <dbReference type="ChEBI" id="CHEBI:15377"/>
        <dbReference type="ChEBI" id="CHEBI:15379"/>
        <dbReference type="ChEBI" id="CHEBI:16240"/>
        <dbReference type="ChEBI" id="CHEBI:16842"/>
        <dbReference type="ChEBI" id="CHEBI:57305"/>
        <dbReference type="ChEBI" id="CHEBI:57433"/>
    </reaction>
</comment>
<comment type="cofactor">
    <cofactor evidence="2">
        <name>FAD</name>
        <dbReference type="ChEBI" id="CHEBI:57692"/>
    </cofactor>
</comment>
<dbReference type="GO" id="GO:0000166">
    <property type="term" value="F:nucleotide binding"/>
    <property type="evidence" value="ECO:0007669"/>
    <property type="project" value="UniProtKB-KW"/>
</dbReference>
<dbReference type="SUPFAM" id="SSF51905">
    <property type="entry name" value="FAD/NAD(P)-binding domain"/>
    <property type="match status" value="1"/>
</dbReference>
<dbReference type="PANTHER" id="PTHR13847:SF287">
    <property type="entry name" value="FAD-DEPENDENT OXIDOREDUCTASE DOMAIN-CONTAINING PROTEIN 1"/>
    <property type="match status" value="1"/>
</dbReference>
<organism evidence="18 19">
    <name type="scientific">Aminobacter anthyllidis</name>
    <dbReference type="NCBI Taxonomy" id="1035067"/>
    <lineage>
        <taxon>Bacteria</taxon>
        <taxon>Pseudomonadati</taxon>
        <taxon>Pseudomonadota</taxon>
        <taxon>Alphaproteobacteria</taxon>
        <taxon>Hyphomicrobiales</taxon>
        <taxon>Phyllobacteriaceae</taxon>
        <taxon>Aminobacter</taxon>
    </lineage>
</organism>
<keyword evidence="6" id="KW-0288">FMN</keyword>
<evidence type="ECO:0000256" key="12">
    <source>
        <dbReference type="ARBA" id="ARBA00044150"/>
    </source>
</evidence>
<dbReference type="PANTHER" id="PTHR13847">
    <property type="entry name" value="SARCOSINE DEHYDROGENASE-RELATED"/>
    <property type="match status" value="1"/>
</dbReference>
<keyword evidence="5" id="KW-0285">Flavoprotein</keyword>
<sequence length="420" mass="45052">MRRNRSRYSALSLIREGLTGQTGWTAAWASPEPKPTYEAIIVGGGGHGLATAYYLAKNHGISNVAILEKGWIGGGNTGRNTTAVRSNYFYPESVALYEFSLQLYERLSKELNYNIMLSQRGGLNVAHSEMDMEIAARLVNAMQINGIDAELFDRRQVLKVVPLLNTGPNARYPVFGGVWQGRAGICRHDAVAWGYARAASHLGVDIIQNCEVLDFIIEGGACRGVSTSRGEIRSDRVAMAVAGHSSMLSAKAGFSLPIQSYSLQAMVSEPVKPVLDTALLSIGTGTYANQSDKGEIVFGGGLDRIPSYAQRGNPPAHDHTISGLIEMFPAFGQLKILRQWAGIVDVTPDSSPIIGPSPIPGLYLDCGWGTGGFKAIPAGGWLLAHLMATGSHHEISKPFDLDRFTTGRLIDEAAGSGIAH</sequence>
<dbReference type="Proteomes" id="UP001138921">
    <property type="component" value="Unassembled WGS sequence"/>
</dbReference>
<evidence type="ECO:0000256" key="10">
    <source>
        <dbReference type="ARBA" id="ARBA00043973"/>
    </source>
</evidence>
<dbReference type="SUPFAM" id="SSF54373">
    <property type="entry name" value="FAD-linked reductases, C-terminal domain"/>
    <property type="match status" value="1"/>
</dbReference>
<evidence type="ECO:0000256" key="16">
    <source>
        <dbReference type="ARBA" id="ARBA00048917"/>
    </source>
</evidence>
<evidence type="ECO:0000256" key="9">
    <source>
        <dbReference type="ARBA" id="ARBA00023002"/>
    </source>
</evidence>
<dbReference type="InterPro" id="IPR006076">
    <property type="entry name" value="FAD-dep_OxRdtase"/>
</dbReference>
<evidence type="ECO:0000259" key="17">
    <source>
        <dbReference type="PROSITE" id="PS50206"/>
    </source>
</evidence>
<keyword evidence="9" id="KW-0560">Oxidoreductase</keyword>
<keyword evidence="4" id="KW-0963">Cytoplasm</keyword>
<name>A0A9X1D8U0_9HYPH</name>
<evidence type="ECO:0000256" key="15">
    <source>
        <dbReference type="ARBA" id="ARBA00047316"/>
    </source>
</evidence>
<keyword evidence="19" id="KW-1185">Reference proteome</keyword>
<keyword evidence="8" id="KW-0274">FAD</keyword>